<organism evidence="2 3">
    <name type="scientific">Mesorhizobium escarrei</name>
    <dbReference type="NCBI Taxonomy" id="666018"/>
    <lineage>
        <taxon>Bacteria</taxon>
        <taxon>Pseudomonadati</taxon>
        <taxon>Pseudomonadota</taxon>
        <taxon>Alphaproteobacteria</taxon>
        <taxon>Hyphomicrobiales</taxon>
        <taxon>Phyllobacteriaceae</taxon>
        <taxon>Mesorhizobium</taxon>
    </lineage>
</organism>
<sequence length="107" mass="11622">MINEFANSTLEYPLTVTLYVAFLPISNSPKSILGTLHQFITLSPSSGCDKTHWSHGENQWVSLAQEGTHDCASALPSSVDPHQPMKSPTAATPNTRPNTGKSSQRAW</sequence>
<feature type="region of interest" description="Disordered" evidence="1">
    <location>
        <begin position="71"/>
        <end position="107"/>
    </location>
</feature>
<keyword evidence="3" id="KW-1185">Reference proteome</keyword>
<dbReference type="Proteomes" id="UP001153050">
    <property type="component" value="Unassembled WGS sequence"/>
</dbReference>
<feature type="compositionally biased region" description="Low complexity" evidence="1">
    <location>
        <begin position="88"/>
        <end position="99"/>
    </location>
</feature>
<protein>
    <submittedName>
        <fullName evidence="2">Uncharacterized protein</fullName>
    </submittedName>
</protein>
<dbReference type="EMBL" id="CAKXZT010000142">
    <property type="protein sequence ID" value="CAH2405332.1"/>
    <property type="molecule type" value="Genomic_DNA"/>
</dbReference>
<proteinExistence type="predicted"/>
<evidence type="ECO:0000313" key="2">
    <source>
        <dbReference type="EMBL" id="CAH2405332.1"/>
    </source>
</evidence>
<gene>
    <name evidence="2" type="ORF">MES5069_460082</name>
</gene>
<name>A0ABM9E844_9HYPH</name>
<evidence type="ECO:0000313" key="3">
    <source>
        <dbReference type="Proteomes" id="UP001153050"/>
    </source>
</evidence>
<accession>A0ABM9E844</accession>
<comment type="caution">
    <text evidence="2">The sequence shown here is derived from an EMBL/GenBank/DDBJ whole genome shotgun (WGS) entry which is preliminary data.</text>
</comment>
<reference evidence="2 3" key="1">
    <citation type="submission" date="2022-03" db="EMBL/GenBank/DDBJ databases">
        <authorList>
            <person name="Brunel B."/>
        </authorList>
    </citation>
    <scope>NUCLEOTIDE SEQUENCE [LARGE SCALE GENOMIC DNA]</scope>
    <source>
        <strain evidence="2">STM5069sample</strain>
    </source>
</reference>
<evidence type="ECO:0000256" key="1">
    <source>
        <dbReference type="SAM" id="MobiDB-lite"/>
    </source>
</evidence>